<accession>A0AAW4IZ50</accession>
<dbReference type="CDD" id="cd00198">
    <property type="entry name" value="vWFA"/>
    <property type="match status" value="1"/>
</dbReference>
<dbReference type="Proteomes" id="UP000664161">
    <property type="component" value="Unassembled WGS sequence"/>
</dbReference>
<feature type="non-terminal residue" evidence="2">
    <location>
        <position position="1"/>
    </location>
</feature>
<dbReference type="InterPro" id="IPR002035">
    <property type="entry name" value="VWF_A"/>
</dbReference>
<dbReference type="EMBL" id="JAGBKN010000042">
    <property type="protein sequence ID" value="MBO1517977.1"/>
    <property type="molecule type" value="Genomic_DNA"/>
</dbReference>
<protein>
    <submittedName>
        <fullName evidence="2">VWA domain-containing protein</fullName>
    </submittedName>
</protein>
<evidence type="ECO:0000259" key="1">
    <source>
        <dbReference type="PROSITE" id="PS50234"/>
    </source>
</evidence>
<dbReference type="AlphaFoldDB" id="A0AAW4IZ50"/>
<name>A0AAW4IZ50_9GAMM</name>
<feature type="domain" description="VWFA" evidence="1">
    <location>
        <begin position="215"/>
        <end position="421"/>
    </location>
</feature>
<keyword evidence="3" id="KW-1185">Reference proteome</keyword>
<organism evidence="2 3">
    <name type="scientific">Psychrobacter halodurans</name>
    <dbReference type="NCBI Taxonomy" id="2818439"/>
    <lineage>
        <taxon>Bacteria</taxon>
        <taxon>Pseudomonadati</taxon>
        <taxon>Pseudomonadota</taxon>
        <taxon>Gammaproteobacteria</taxon>
        <taxon>Moraxellales</taxon>
        <taxon>Moraxellaceae</taxon>
        <taxon>Psychrobacter</taxon>
    </lineage>
</organism>
<evidence type="ECO:0000313" key="2">
    <source>
        <dbReference type="EMBL" id="MBO1517977.1"/>
    </source>
</evidence>
<proteinExistence type="predicted"/>
<dbReference type="RefSeq" id="WP_207970323.1">
    <property type="nucleotide sequence ID" value="NZ_JAGBKN010000042.1"/>
</dbReference>
<sequence>NDGETLQDSITYTMTDADGDKSTATLTITINGRTDGNPSVKAETVIVSEEGLVGGLPDDKGGNDTTNETTAMGQIVLTAAQNIPLADLSIQLTGPEGITVQGKDVVWNWDSDTDTLTGQVVLNVGEPATDVMTIKVNDVEADGLDYVASYETTLLHAIDHPEKNIEDEIDLTFELQVNNGTEILSSGDLVVTVEDDSPVVDSGDISIFIEPAAFNLSVILDISGSMQALADYTNSYTETRLDVAKNAINKLIDSYSGMGDVMVQITLFDGEASTQDVWMTAADAKTFISTIESNGGSTNYDAALDIAIQGFDKPGKLEGAENYSYFLTDGEPAYGQGGVNSLSPGYSGDEDTGIQSGEEKIWTDFLIENKIKSYAFAIGDVDSVDSISPVSFDGQKGEDNDSELAIVVKDINQLENLFEESASENRPQGTTNLIKGGITEGITAGYGADGGNVLSFTVDGSTYTYSRTTGDMTVEGVNGGTYDQESTTVTIQTIAGGTIALNFESGDYTYYAKPNFDGTAYKEDISFSVEDKDGDTAYAEQTLNISSSNNDTIEFSADKASMDGGDGFDTLLINTVETIDFISFDSSKIDNMELIELGNGVQSLTNLSTSDVINMTDSNDTLFVDGDTADSVQLSSNDWTNTNNTTIQNGNTYDIYSFSDSNGTHNVMIDTDITTTII</sequence>
<dbReference type="SUPFAM" id="SSF53300">
    <property type="entry name" value="vWA-like"/>
    <property type="match status" value="1"/>
</dbReference>
<reference evidence="2 3" key="1">
    <citation type="submission" date="2021-03" db="EMBL/GenBank/DDBJ databases">
        <authorList>
            <person name="Shang D.-D."/>
            <person name="Du Z.-J."/>
            <person name="Chen G.-J."/>
        </authorList>
    </citation>
    <scope>NUCLEOTIDE SEQUENCE [LARGE SCALE GENOMIC DNA]</scope>
    <source>
        <strain evidence="2 3">F2608</strain>
    </source>
</reference>
<evidence type="ECO:0000313" key="3">
    <source>
        <dbReference type="Proteomes" id="UP000664161"/>
    </source>
</evidence>
<gene>
    <name evidence="2" type="ORF">J3491_11625</name>
</gene>
<dbReference type="SMART" id="SM00327">
    <property type="entry name" value="VWA"/>
    <property type="match status" value="1"/>
</dbReference>
<dbReference type="Pfam" id="PF13519">
    <property type="entry name" value="VWA_2"/>
    <property type="match status" value="1"/>
</dbReference>
<dbReference type="PROSITE" id="PS50234">
    <property type="entry name" value="VWFA"/>
    <property type="match status" value="1"/>
</dbReference>
<comment type="caution">
    <text evidence="2">The sequence shown here is derived from an EMBL/GenBank/DDBJ whole genome shotgun (WGS) entry which is preliminary data.</text>
</comment>
<dbReference type="Gene3D" id="3.40.50.410">
    <property type="entry name" value="von Willebrand factor, type A domain"/>
    <property type="match status" value="1"/>
</dbReference>
<dbReference type="InterPro" id="IPR036465">
    <property type="entry name" value="vWFA_dom_sf"/>
</dbReference>